<dbReference type="VEuPathDB" id="FungiDB:RhiirA1_537125"/>
<sequence>MSSELELLKQRITELEAKNAKLEVEKAEIEARNAELLKQVMEKDAKRDAENAKLGATIEELKSENAELRDRVTKVEQNQLQNDSAEGTQGKGNITPNNNSSNFALAPSANSGAVHHEKPLEEKEMDSFLLEAHKKIVSSEIKQRNKEKKLSKAEQASLNQDQESDTGCSTSEKILEVSNPVTKISAGAPGQNSHRKKGAENIVQLIADGIKDDAQSSDKAIPCDVISIESLNQNSSTDSLLSLAQLFDKADDAEYGAIRANQEEILRWYYYGKEFLTQVSVIVQDGKGKIGEKKAKGIIYDKMLEHLSMLRKQRSEETGLRLPEISRKNLQRKTQKAVKIYIIFEKVGVENIKYITTYSANSISELTNDKVQDIIDNFSEHNDNDNDNTDVEEVPMGISAGGPGQNSAEVSELIAPIPVTHGSNSLGNSSFTPQIAPAEAENLVDYDEVYYDDDTYFDDPMPSSMEKGINEVQTDDDSNCSHDNDSEEEVPDESDDDGYNRYDGYDEWGNCDRGYYYRDRRRERKTSPMMSPIISPVTA</sequence>
<proteinExistence type="predicted"/>
<name>A0A2N1M9L8_9GLOM</name>
<comment type="caution">
    <text evidence="2">The sequence shown here is derived from an EMBL/GenBank/DDBJ whole genome shotgun (WGS) entry which is preliminary data.</text>
</comment>
<dbReference type="EMBL" id="LLXL01003676">
    <property type="protein sequence ID" value="PKK58327.1"/>
    <property type="molecule type" value="Genomic_DNA"/>
</dbReference>
<feature type="compositionally biased region" description="Polar residues" evidence="1">
    <location>
        <begin position="75"/>
        <end position="111"/>
    </location>
</feature>
<feature type="region of interest" description="Disordered" evidence="1">
    <location>
        <begin position="457"/>
        <end position="505"/>
    </location>
</feature>
<organism evidence="2 3">
    <name type="scientific">Rhizophagus irregularis</name>
    <dbReference type="NCBI Taxonomy" id="588596"/>
    <lineage>
        <taxon>Eukaryota</taxon>
        <taxon>Fungi</taxon>
        <taxon>Fungi incertae sedis</taxon>
        <taxon>Mucoromycota</taxon>
        <taxon>Glomeromycotina</taxon>
        <taxon>Glomeromycetes</taxon>
        <taxon>Glomerales</taxon>
        <taxon>Glomeraceae</taxon>
        <taxon>Rhizophagus</taxon>
    </lineage>
</organism>
<feature type="compositionally biased region" description="Basic and acidic residues" evidence="1">
    <location>
        <begin position="141"/>
        <end position="152"/>
    </location>
</feature>
<dbReference type="VEuPathDB" id="FungiDB:FUN_013397"/>
<reference evidence="2 3" key="2">
    <citation type="submission" date="2017-10" db="EMBL/GenBank/DDBJ databases">
        <title>Extensive intraspecific genome diversity in a model arbuscular mycorrhizal fungus.</title>
        <authorList>
            <person name="Chen E.C.H."/>
            <person name="Morin E."/>
            <person name="Baudet D."/>
            <person name="Noel J."/>
            <person name="Ndikumana S."/>
            <person name="Charron P."/>
            <person name="St-Onge C."/>
            <person name="Giorgi J."/>
            <person name="Grigoriev I.V."/>
            <person name="Roux C."/>
            <person name="Martin F.M."/>
            <person name="Corradi N."/>
        </authorList>
    </citation>
    <scope>NUCLEOTIDE SEQUENCE [LARGE SCALE GENOMIC DNA]</scope>
    <source>
        <strain evidence="2 3">C2</strain>
    </source>
</reference>
<evidence type="ECO:0000313" key="2">
    <source>
        <dbReference type="EMBL" id="PKK58327.1"/>
    </source>
</evidence>
<dbReference type="AlphaFoldDB" id="A0A2N1M9L8"/>
<dbReference type="Proteomes" id="UP000233469">
    <property type="component" value="Unassembled WGS sequence"/>
</dbReference>
<feature type="region of interest" description="Disordered" evidence="1">
    <location>
        <begin position="141"/>
        <end position="169"/>
    </location>
</feature>
<feature type="region of interest" description="Disordered" evidence="1">
    <location>
        <begin position="519"/>
        <end position="539"/>
    </location>
</feature>
<dbReference type="VEuPathDB" id="FungiDB:RhiirFUN_001910"/>
<evidence type="ECO:0000313" key="3">
    <source>
        <dbReference type="Proteomes" id="UP000233469"/>
    </source>
</evidence>
<evidence type="ECO:0000256" key="1">
    <source>
        <dbReference type="SAM" id="MobiDB-lite"/>
    </source>
</evidence>
<feature type="compositionally biased region" description="Acidic residues" evidence="1">
    <location>
        <begin position="485"/>
        <end position="497"/>
    </location>
</feature>
<gene>
    <name evidence="2" type="ORF">RhiirC2_823298</name>
</gene>
<accession>A0A2N1M9L8</accession>
<feature type="compositionally biased region" description="Polar residues" evidence="1">
    <location>
        <begin position="154"/>
        <end position="169"/>
    </location>
</feature>
<reference evidence="2 3" key="1">
    <citation type="submission" date="2016-04" db="EMBL/GenBank/DDBJ databases">
        <title>Genome analyses suggest a sexual origin of heterokaryosis in a supposedly ancient asexual fungus.</title>
        <authorList>
            <person name="Ropars J."/>
            <person name="Sedzielewska K."/>
            <person name="Noel J."/>
            <person name="Charron P."/>
            <person name="Farinelli L."/>
            <person name="Marton T."/>
            <person name="Kruger M."/>
            <person name="Pelin A."/>
            <person name="Brachmann A."/>
            <person name="Corradi N."/>
        </authorList>
    </citation>
    <scope>NUCLEOTIDE SEQUENCE [LARGE SCALE GENOMIC DNA]</scope>
    <source>
        <strain evidence="2 3">C2</strain>
    </source>
</reference>
<feature type="region of interest" description="Disordered" evidence="1">
    <location>
        <begin position="74"/>
        <end position="117"/>
    </location>
</feature>
<protein>
    <submittedName>
        <fullName evidence="2">Uncharacterized protein</fullName>
    </submittedName>
</protein>